<dbReference type="SUPFAM" id="SSF54060">
    <property type="entry name" value="His-Me finger endonucleases"/>
    <property type="match status" value="1"/>
</dbReference>
<name>A0AB74UKY8_9VIRU</name>
<evidence type="ECO:0008006" key="3">
    <source>
        <dbReference type="Google" id="ProtNLM"/>
    </source>
</evidence>
<gene>
    <name evidence="2" type="ORF">BL57_318</name>
</gene>
<feature type="region of interest" description="Disordered" evidence="1">
    <location>
        <begin position="1"/>
        <end position="38"/>
    </location>
</feature>
<reference evidence="2" key="1">
    <citation type="submission" date="2024-10" db="EMBL/GenBank/DDBJ databases">
        <title>Genetic diversity among independent isolates of the Dolichocephalovirinae subfamily.</title>
        <authorList>
            <person name="Ely B."/>
            <person name="Thomas Q."/>
            <person name="Mohammadi T."/>
        </authorList>
    </citation>
    <scope>NUCLEOTIDE SEQUENCE</scope>
</reference>
<organism evidence="2">
    <name type="scientific">Caulobacter phage BL57</name>
    <dbReference type="NCBI Taxonomy" id="3348355"/>
    <lineage>
        <taxon>Viruses</taxon>
    </lineage>
</organism>
<sequence>MSEMKLDHLTPEQRLEHRRAQKRASYRRNRAHHVRRVGKRNKAQILAKNEEACGYARPELCEACGEKDSKGVALALDHDHLTGKIRGWLCRRCNLLLGSVNDDARLLRLLADYLDDPGYMPSQHTSFGN</sequence>
<evidence type="ECO:0000313" key="2">
    <source>
        <dbReference type="EMBL" id="XHV10790.1"/>
    </source>
</evidence>
<evidence type="ECO:0000256" key="1">
    <source>
        <dbReference type="SAM" id="MobiDB-lite"/>
    </source>
</evidence>
<dbReference type="Pfam" id="PF02945">
    <property type="entry name" value="Endonuclease_7"/>
    <property type="match status" value="1"/>
</dbReference>
<dbReference type="InterPro" id="IPR004211">
    <property type="entry name" value="Endonuclease_7"/>
</dbReference>
<dbReference type="Gene3D" id="3.40.1800.10">
    <property type="entry name" value="His-Me finger endonucleases"/>
    <property type="match status" value="1"/>
</dbReference>
<dbReference type="EMBL" id="PQ287320">
    <property type="protein sequence ID" value="XHV10790.1"/>
    <property type="molecule type" value="Genomic_DNA"/>
</dbReference>
<dbReference type="InterPro" id="IPR044925">
    <property type="entry name" value="His-Me_finger_sf"/>
</dbReference>
<accession>A0AB74UKY8</accession>
<feature type="compositionally biased region" description="Basic and acidic residues" evidence="1">
    <location>
        <begin position="1"/>
        <end position="15"/>
    </location>
</feature>
<proteinExistence type="predicted"/>
<protein>
    <recommendedName>
        <fullName evidence="3">Recombination endonuclease VII</fullName>
    </recommendedName>
</protein>
<dbReference type="InterPro" id="IPR038563">
    <property type="entry name" value="Endonuclease_7_sf"/>
</dbReference>
<feature type="compositionally biased region" description="Basic residues" evidence="1">
    <location>
        <begin position="16"/>
        <end position="38"/>
    </location>
</feature>